<feature type="compositionally biased region" description="Polar residues" evidence="4">
    <location>
        <begin position="481"/>
        <end position="497"/>
    </location>
</feature>
<dbReference type="SUPFAM" id="SSF81296">
    <property type="entry name" value="E set domains"/>
    <property type="match status" value="1"/>
</dbReference>
<feature type="region of interest" description="Disordered" evidence="4">
    <location>
        <begin position="939"/>
        <end position="1019"/>
    </location>
</feature>
<dbReference type="GO" id="GO:0051015">
    <property type="term" value="F:actin filament binding"/>
    <property type="evidence" value="ECO:0007669"/>
    <property type="project" value="InterPro"/>
</dbReference>
<dbReference type="RefSeq" id="XP_047735731.1">
    <property type="nucleotide sequence ID" value="XM_047879775.1"/>
</dbReference>
<dbReference type="InterPro" id="IPR036872">
    <property type="entry name" value="CH_dom_sf"/>
</dbReference>
<dbReference type="SMART" id="SM00557">
    <property type="entry name" value="IG_FLMN"/>
    <property type="match status" value="1"/>
</dbReference>
<feature type="compositionally biased region" description="Pro residues" evidence="4">
    <location>
        <begin position="1001"/>
        <end position="1011"/>
    </location>
</feature>
<dbReference type="InterPro" id="IPR001298">
    <property type="entry name" value="Filamin/ABP280_rpt"/>
</dbReference>
<feature type="compositionally biased region" description="Low complexity" evidence="4">
    <location>
        <begin position="988"/>
        <end position="1000"/>
    </location>
</feature>
<dbReference type="PROSITE" id="PS50194">
    <property type="entry name" value="FILAMIN_REPEAT"/>
    <property type="match status" value="2"/>
</dbReference>
<dbReference type="OrthoDB" id="18740at2759"/>
<dbReference type="Proteomes" id="UP000694843">
    <property type="component" value="Unplaced"/>
</dbReference>
<feature type="repeat" description="Filamin" evidence="3">
    <location>
        <begin position="369"/>
        <end position="443"/>
    </location>
</feature>
<evidence type="ECO:0000259" key="5">
    <source>
        <dbReference type="PROSITE" id="PS50021"/>
    </source>
</evidence>
<dbReference type="Gene3D" id="2.60.40.10">
    <property type="entry name" value="Immunoglobulins"/>
    <property type="match status" value="1"/>
</dbReference>
<evidence type="ECO:0000256" key="1">
    <source>
        <dbReference type="ARBA" id="ARBA00009238"/>
    </source>
</evidence>
<evidence type="ECO:0000256" key="2">
    <source>
        <dbReference type="ARBA" id="ARBA00022737"/>
    </source>
</evidence>
<evidence type="ECO:0000313" key="7">
    <source>
        <dbReference type="RefSeq" id="XP_047735731.1"/>
    </source>
</evidence>
<dbReference type="SUPFAM" id="SSF47576">
    <property type="entry name" value="Calponin-homology domain, CH-domain"/>
    <property type="match status" value="2"/>
</dbReference>
<dbReference type="Gene3D" id="1.10.418.10">
    <property type="entry name" value="Calponin-like domain"/>
    <property type="match status" value="3"/>
</dbReference>
<feature type="region of interest" description="Disordered" evidence="4">
    <location>
        <begin position="773"/>
        <end position="834"/>
    </location>
</feature>
<dbReference type="InterPro" id="IPR014756">
    <property type="entry name" value="Ig_E-set"/>
</dbReference>
<dbReference type="InterPro" id="IPR044801">
    <property type="entry name" value="Filamin"/>
</dbReference>
<dbReference type="CDD" id="cd21227">
    <property type="entry name" value="CH_jitterbug-like_rpt1"/>
    <property type="match status" value="1"/>
</dbReference>
<feature type="compositionally biased region" description="Polar residues" evidence="4">
    <location>
        <begin position="650"/>
        <end position="659"/>
    </location>
</feature>
<feature type="region of interest" description="Disordered" evidence="4">
    <location>
        <begin position="438"/>
        <end position="501"/>
    </location>
</feature>
<dbReference type="GeneID" id="108678538"/>
<dbReference type="InterPro" id="IPR001715">
    <property type="entry name" value="CH_dom"/>
</dbReference>
<feature type="compositionally biased region" description="Low complexity" evidence="4">
    <location>
        <begin position="787"/>
        <end position="814"/>
    </location>
</feature>
<dbReference type="GO" id="GO:0030036">
    <property type="term" value="P:actin cytoskeleton organization"/>
    <property type="evidence" value="ECO:0007669"/>
    <property type="project" value="InterPro"/>
</dbReference>
<protein>
    <submittedName>
        <fullName evidence="7">Uncharacterized protein LOC108678538</fullName>
    </submittedName>
</protein>
<feature type="domain" description="Calponin-homology (CH)" evidence="5">
    <location>
        <begin position="39"/>
        <end position="143"/>
    </location>
</feature>
<name>A0A979FFP4_HYAAZ</name>
<feature type="compositionally biased region" description="Low complexity" evidence="4">
    <location>
        <begin position="1075"/>
        <end position="1084"/>
    </location>
</feature>
<keyword evidence="6" id="KW-1185">Reference proteome</keyword>
<evidence type="ECO:0000256" key="4">
    <source>
        <dbReference type="SAM" id="MobiDB-lite"/>
    </source>
</evidence>
<dbReference type="PANTHER" id="PTHR38537">
    <property type="entry name" value="JITTERBUG, ISOFORM N"/>
    <property type="match status" value="1"/>
</dbReference>
<reference evidence="7" key="1">
    <citation type="submission" date="2025-08" db="UniProtKB">
        <authorList>
            <consortium name="RefSeq"/>
        </authorList>
    </citation>
    <scope>IDENTIFICATION</scope>
    <source>
        <tissue evidence="7">Whole organism</tissue>
    </source>
</reference>
<keyword evidence="2" id="KW-0677">Repeat</keyword>
<feature type="region of interest" description="Disordered" evidence="4">
    <location>
        <begin position="877"/>
        <end position="910"/>
    </location>
</feature>
<feature type="compositionally biased region" description="Polar residues" evidence="4">
    <location>
        <begin position="1141"/>
        <end position="1162"/>
    </location>
</feature>
<feature type="compositionally biased region" description="Low complexity" evidence="4">
    <location>
        <begin position="948"/>
        <end position="965"/>
    </location>
</feature>
<feature type="region of interest" description="Disordered" evidence="4">
    <location>
        <begin position="1070"/>
        <end position="1093"/>
    </location>
</feature>
<dbReference type="CDD" id="cd21229">
    <property type="entry name" value="CH_jitterbug-like_rpt2"/>
    <property type="match status" value="1"/>
</dbReference>
<sequence>MDPEEEEFRINHAGLVARSTAGHAARGMKIKDQDDMWVSIQHHTFRNWVNVQLRETGLKVDDLSEDLRDGVALVTLIEILQNRRLRKVKRVMNQHQALENVTTALNAIAEDGIKLVNIGNVDIVNGNLKLILGLVWSLIAHYQIGQSKFPPKKLMQSWLKAVLPECKVTNFTSDWNSGVNLGALIDYCRPGLLRDWRDLDPRDSTENCRRAMEIAKREFNIPMILEPEYLSSPYLDDLSGMTYLSYFMKEGGPGYKATLDWVRGAIPECNIKNFTTDWNDGHALATLVKKLGGPVPGYKTWSRDPANWENNIQTAQDGGRKLGVEPVLAPPDMARRDVEYLGPMAYIANYQWIPARTPASQELRVSCRLDNVRVNNPVPFDIQYQSSDVVRSEVRVQVRGPQGLVRPDLSFDGRGAKGEFIPTHVGFYEVLVGTGEQATSTTPTGHVYDPNAIQVSRSRLRPQRPTGEQARLRPQRGAGEQATSTAPGEQATSTTPTGHVYDPNAIQILNLDDGPNAPTGKPFTLLVDSAACGLGDVRADVTLAGQSQPSKTLEVDHSLYEITFTPFEAAKYRVYVYFNGHEVRGSPFSLYLGIQKPPERKSKARKVKKDSKDSKDVSEIVKEYATSRHKSGSDLLVKTYDSTLERPRKSLNNSSLDVNSHSRDLKSSFNSSSVFNSTTKTSSSLDTSNFSSSYEDKHHTPRIIAFNFPSTRAAFDVNKNINGTLVSPPNKFNKTSALSSSFDDSDVVDANFKKTSVFNSSSTSTFVDETQNRRATSLFQRDTSPAPRLVRSPRLDSRSSPPLSPLARATSPSPVGRSTPVGDVGENGPGLSAPARVALVAKTSGRNSEDEYEEGSGTTILRTKRIISERTYKTHRVVEEHRTSSPASPVLSPRQRPMSLSPPPMGVLRPNSPFRTESPRFFSRPQSPAVQKTLITTLKTTPSPPSLTNPHTPVTKSVTTTTTSVAEIPSPPGQGGNLNFERWTKKGSQSSLNSSYLSTPPSLPTSPPPNFSPSMDNLSNKNLFRSSLASQSYKSPLMEQGSLSRESTQYRNRVASPTFTQQRVMSPLGYHRTENSSSSNMRTSSLRKFTTPTKSSSIQDISYLKDNTQSSAHLNNEDFLRSRVYSSSASNLLTEKPALSLKTTTSRTKPSFNTSSNFLESSTAKHDASQENERQFMRNFSSTLNSVKSPSRDQSFRASDLVFDSSENARNSSVFQKNATDFFTTGSCSKIVSSKRYEKSTTTTTTCASLAVVAVAVADDAGSRVVFVAARNAIRLHGRSPAGRSGCEPLRSAVCQTQLLVHDS</sequence>
<dbReference type="PROSITE" id="PS50021">
    <property type="entry name" value="CH"/>
    <property type="match status" value="2"/>
</dbReference>
<feature type="region of interest" description="Disordered" evidence="4">
    <location>
        <begin position="648"/>
        <end position="695"/>
    </location>
</feature>
<dbReference type="FunFam" id="1.10.418.10:FF:000078">
    <property type="entry name" value="Putative Filamin-A"/>
    <property type="match status" value="1"/>
</dbReference>
<comment type="similarity">
    <text evidence="1">Belongs to the filamin family.</text>
</comment>
<feature type="repeat" description="Filamin" evidence="3">
    <location>
        <begin position="498"/>
        <end position="592"/>
    </location>
</feature>
<evidence type="ECO:0000313" key="6">
    <source>
        <dbReference type="Proteomes" id="UP000694843"/>
    </source>
</evidence>
<dbReference type="Pfam" id="PF00630">
    <property type="entry name" value="Filamin"/>
    <property type="match status" value="1"/>
</dbReference>
<dbReference type="SMART" id="SM00033">
    <property type="entry name" value="CH"/>
    <property type="match status" value="3"/>
</dbReference>
<feature type="region of interest" description="Disordered" evidence="4">
    <location>
        <begin position="1141"/>
        <end position="1171"/>
    </location>
</feature>
<feature type="compositionally biased region" description="Low complexity" evidence="4">
    <location>
        <begin position="667"/>
        <end position="693"/>
    </location>
</feature>
<feature type="compositionally biased region" description="Polar residues" evidence="4">
    <location>
        <begin position="773"/>
        <end position="783"/>
    </location>
</feature>
<feature type="domain" description="Calponin-homology (CH)" evidence="5">
    <location>
        <begin position="149"/>
        <end position="252"/>
    </location>
</feature>
<evidence type="ECO:0000256" key="3">
    <source>
        <dbReference type="PROSITE-ProRule" id="PRU00087"/>
    </source>
</evidence>
<dbReference type="InterPro" id="IPR013783">
    <property type="entry name" value="Ig-like_fold"/>
</dbReference>
<dbReference type="Pfam" id="PF00307">
    <property type="entry name" value="CH"/>
    <property type="match status" value="3"/>
</dbReference>
<dbReference type="InterPro" id="IPR017868">
    <property type="entry name" value="Filamin/ABP280_repeat-like"/>
</dbReference>
<dbReference type="CDD" id="cd21185">
    <property type="entry name" value="CH_jitterbug-like_rpt3"/>
    <property type="match status" value="1"/>
</dbReference>
<organism evidence="6 7">
    <name type="scientific">Hyalella azteca</name>
    <name type="common">Amphipod</name>
    <dbReference type="NCBI Taxonomy" id="294128"/>
    <lineage>
        <taxon>Eukaryota</taxon>
        <taxon>Metazoa</taxon>
        <taxon>Ecdysozoa</taxon>
        <taxon>Arthropoda</taxon>
        <taxon>Crustacea</taxon>
        <taxon>Multicrustacea</taxon>
        <taxon>Malacostraca</taxon>
        <taxon>Eumalacostraca</taxon>
        <taxon>Peracarida</taxon>
        <taxon>Amphipoda</taxon>
        <taxon>Senticaudata</taxon>
        <taxon>Talitrida</taxon>
        <taxon>Talitroidea</taxon>
        <taxon>Hyalellidae</taxon>
        <taxon>Hyalella</taxon>
    </lineage>
</organism>
<accession>A0A979FFP4</accession>
<dbReference type="FunFam" id="1.10.418.10:FF:000068">
    <property type="entry name" value="Putative Filamin-A"/>
    <property type="match status" value="1"/>
</dbReference>
<proteinExistence type="inferred from homology"/>
<dbReference type="PANTHER" id="PTHR38537:SF13">
    <property type="entry name" value="JITTERBUG, ISOFORM N"/>
    <property type="match status" value="1"/>
</dbReference>
<dbReference type="KEGG" id="hazt:108678538"/>
<gene>
    <name evidence="7" type="primary">LOC108678538</name>
</gene>